<comment type="caution">
    <text evidence="2">The sequence shown here is derived from an EMBL/GenBank/DDBJ whole genome shotgun (WGS) entry which is preliminary data.</text>
</comment>
<proteinExistence type="predicted"/>
<organism evidence="2 3">
    <name type="scientific">Stylophora pistillata</name>
    <name type="common">Smooth cauliflower coral</name>
    <dbReference type="NCBI Taxonomy" id="50429"/>
    <lineage>
        <taxon>Eukaryota</taxon>
        <taxon>Metazoa</taxon>
        <taxon>Cnidaria</taxon>
        <taxon>Anthozoa</taxon>
        <taxon>Hexacorallia</taxon>
        <taxon>Scleractinia</taxon>
        <taxon>Astrocoeniina</taxon>
        <taxon>Pocilloporidae</taxon>
        <taxon>Stylophora</taxon>
    </lineage>
</organism>
<dbReference type="Proteomes" id="UP000225706">
    <property type="component" value="Unassembled WGS sequence"/>
</dbReference>
<protein>
    <submittedName>
        <fullName evidence="2">Uncharacterized protein</fullName>
    </submittedName>
</protein>
<name>A0A2B4R8U2_STYPI</name>
<accession>A0A2B4R8U2</accession>
<dbReference type="OrthoDB" id="10645875at2759"/>
<feature type="compositionally biased region" description="Polar residues" evidence="1">
    <location>
        <begin position="1"/>
        <end position="10"/>
    </location>
</feature>
<sequence length="254" mass="28389">MIMASSQVETYQHEHNGHEENQSHKQRERRKSLLHKFAAAIFFDGENETGLTQSVPDPKEGTKNPDSEDAKSQMCLEVQQLDRERKKSLLMRFFDGLLARLDQEEEEQPKFTVDIDDEVSLGSECERKPSPIFQLCSLSVPLFQVQSATDSTGRLEAKTSSNDAVSNYVRYVFAMARGILTLVGSLLVLLYQPSNVSYKRKGPQDVEAQAVQSLSNVQFPGCPSENEATSNVSLEANQRSSLATVYSCSEDTKL</sequence>
<reference evidence="3" key="1">
    <citation type="journal article" date="2017" name="bioRxiv">
        <title>Comparative analysis of the genomes of Stylophora pistillata and Acropora digitifera provides evidence for extensive differences between species of corals.</title>
        <authorList>
            <person name="Voolstra C.R."/>
            <person name="Li Y."/>
            <person name="Liew Y.J."/>
            <person name="Baumgarten S."/>
            <person name="Zoccola D."/>
            <person name="Flot J.-F."/>
            <person name="Tambutte S."/>
            <person name="Allemand D."/>
            <person name="Aranda M."/>
        </authorList>
    </citation>
    <scope>NUCLEOTIDE SEQUENCE [LARGE SCALE GENOMIC DNA]</scope>
</reference>
<feature type="region of interest" description="Disordered" evidence="1">
    <location>
        <begin position="1"/>
        <end position="30"/>
    </location>
</feature>
<feature type="compositionally biased region" description="Basic and acidic residues" evidence="1">
    <location>
        <begin position="57"/>
        <end position="71"/>
    </location>
</feature>
<feature type="region of interest" description="Disordered" evidence="1">
    <location>
        <begin position="48"/>
        <end position="72"/>
    </location>
</feature>
<evidence type="ECO:0000313" key="2">
    <source>
        <dbReference type="EMBL" id="PFX14764.1"/>
    </source>
</evidence>
<gene>
    <name evidence="2" type="ORF">AWC38_SpisGene21060</name>
</gene>
<dbReference type="AlphaFoldDB" id="A0A2B4R8U2"/>
<feature type="compositionally biased region" description="Basic and acidic residues" evidence="1">
    <location>
        <begin position="11"/>
        <end position="25"/>
    </location>
</feature>
<dbReference type="EMBL" id="LSMT01000735">
    <property type="protein sequence ID" value="PFX14764.1"/>
    <property type="molecule type" value="Genomic_DNA"/>
</dbReference>
<evidence type="ECO:0000313" key="3">
    <source>
        <dbReference type="Proteomes" id="UP000225706"/>
    </source>
</evidence>
<evidence type="ECO:0000256" key="1">
    <source>
        <dbReference type="SAM" id="MobiDB-lite"/>
    </source>
</evidence>
<keyword evidence="3" id="KW-1185">Reference proteome</keyword>